<dbReference type="AlphaFoldDB" id="A0A6C0JAI8"/>
<keyword evidence="1" id="KW-0472">Membrane</keyword>
<feature type="transmembrane region" description="Helical" evidence="1">
    <location>
        <begin position="54"/>
        <end position="74"/>
    </location>
</feature>
<evidence type="ECO:0000313" key="2">
    <source>
        <dbReference type="EMBL" id="QHU02672.1"/>
    </source>
</evidence>
<evidence type="ECO:0000256" key="1">
    <source>
        <dbReference type="SAM" id="Phobius"/>
    </source>
</evidence>
<name>A0A6C0JAI8_9ZZZZ</name>
<dbReference type="EMBL" id="MN740361">
    <property type="protein sequence ID" value="QHU02672.1"/>
    <property type="molecule type" value="Genomic_DNA"/>
</dbReference>
<protein>
    <submittedName>
        <fullName evidence="2">Uncharacterized protein</fullName>
    </submittedName>
</protein>
<reference evidence="2" key="1">
    <citation type="journal article" date="2020" name="Nature">
        <title>Giant virus diversity and host interactions through global metagenomics.</title>
        <authorList>
            <person name="Schulz F."/>
            <person name="Roux S."/>
            <person name="Paez-Espino D."/>
            <person name="Jungbluth S."/>
            <person name="Walsh D.A."/>
            <person name="Denef V.J."/>
            <person name="McMahon K.D."/>
            <person name="Konstantinidis K.T."/>
            <person name="Eloe-Fadrosh E.A."/>
            <person name="Kyrpides N.C."/>
            <person name="Woyke T."/>
        </authorList>
    </citation>
    <scope>NUCLEOTIDE SEQUENCE</scope>
    <source>
        <strain evidence="2">GVMAG-M-3300025880-76</strain>
    </source>
</reference>
<feature type="transmembrane region" description="Helical" evidence="1">
    <location>
        <begin position="12"/>
        <end position="34"/>
    </location>
</feature>
<organism evidence="2">
    <name type="scientific">viral metagenome</name>
    <dbReference type="NCBI Taxonomy" id="1070528"/>
    <lineage>
        <taxon>unclassified sequences</taxon>
        <taxon>metagenomes</taxon>
        <taxon>organismal metagenomes</taxon>
    </lineage>
</organism>
<sequence>MDTISFITQYKLQTAILLYIIILGILVASQPGFLFNRDGTVKQFGLGSQSKTVIPLWFIIIGTGILSYISIMYLSRMSKLNM</sequence>
<keyword evidence="1" id="KW-1133">Transmembrane helix</keyword>
<proteinExistence type="predicted"/>
<accession>A0A6C0JAI8</accession>
<keyword evidence="1" id="KW-0812">Transmembrane</keyword>